<evidence type="ECO:0000256" key="3">
    <source>
        <dbReference type="ARBA" id="ARBA00022452"/>
    </source>
</evidence>
<dbReference type="EMBL" id="CADCVN010000434">
    <property type="protein sequence ID" value="CAA9483739.1"/>
    <property type="molecule type" value="Genomic_DNA"/>
</dbReference>
<dbReference type="Gene3D" id="2.40.170.20">
    <property type="entry name" value="TonB-dependent receptor, beta-barrel domain"/>
    <property type="match status" value="1"/>
</dbReference>
<keyword evidence="5 9" id="KW-0798">TonB box</keyword>
<feature type="chain" id="PRO_5026902829" evidence="10">
    <location>
        <begin position="22"/>
        <end position="752"/>
    </location>
</feature>
<proteinExistence type="inferred from homology"/>
<dbReference type="InterPro" id="IPR012910">
    <property type="entry name" value="Plug_dom"/>
</dbReference>
<dbReference type="PROSITE" id="PS52016">
    <property type="entry name" value="TONB_DEPENDENT_REC_3"/>
    <property type="match status" value="1"/>
</dbReference>
<dbReference type="Gene3D" id="2.170.130.10">
    <property type="entry name" value="TonB-dependent receptor, plug domain"/>
    <property type="match status" value="1"/>
</dbReference>
<dbReference type="PANTHER" id="PTHR30442">
    <property type="entry name" value="IRON III DICITRATE TRANSPORT PROTEIN FECA"/>
    <property type="match status" value="1"/>
</dbReference>
<evidence type="ECO:0000256" key="9">
    <source>
        <dbReference type="RuleBase" id="RU003357"/>
    </source>
</evidence>
<accession>A0A6J4RWB2</accession>
<dbReference type="InterPro" id="IPR000531">
    <property type="entry name" value="Beta-barrel_TonB"/>
</dbReference>
<name>A0A6J4RWB2_9BACT</name>
<keyword evidence="7 8" id="KW-0998">Cell outer membrane</keyword>
<evidence type="ECO:0000256" key="5">
    <source>
        <dbReference type="ARBA" id="ARBA00023077"/>
    </source>
</evidence>
<evidence type="ECO:0000259" key="12">
    <source>
        <dbReference type="Pfam" id="PF07715"/>
    </source>
</evidence>
<keyword evidence="10" id="KW-0732">Signal</keyword>
<protein>
    <submittedName>
        <fullName evidence="13">Iron(III) dicitrate transport protein FecA</fullName>
    </submittedName>
</protein>
<feature type="domain" description="TonB-dependent receptor plug" evidence="12">
    <location>
        <begin position="87"/>
        <end position="171"/>
    </location>
</feature>
<comment type="subcellular location">
    <subcellularLocation>
        <location evidence="1 8">Cell outer membrane</location>
        <topology evidence="1 8">Multi-pass membrane protein</topology>
    </subcellularLocation>
</comment>
<evidence type="ECO:0000256" key="10">
    <source>
        <dbReference type="SAM" id="SignalP"/>
    </source>
</evidence>
<evidence type="ECO:0000256" key="1">
    <source>
        <dbReference type="ARBA" id="ARBA00004571"/>
    </source>
</evidence>
<comment type="similarity">
    <text evidence="8 9">Belongs to the TonB-dependent receptor family.</text>
</comment>
<evidence type="ECO:0000259" key="11">
    <source>
        <dbReference type="Pfam" id="PF00593"/>
    </source>
</evidence>
<organism evidence="13">
    <name type="scientific">uncultured Segetibacter sp</name>
    <dbReference type="NCBI Taxonomy" id="481133"/>
    <lineage>
        <taxon>Bacteria</taxon>
        <taxon>Pseudomonadati</taxon>
        <taxon>Bacteroidota</taxon>
        <taxon>Chitinophagia</taxon>
        <taxon>Chitinophagales</taxon>
        <taxon>Chitinophagaceae</taxon>
        <taxon>Segetibacter</taxon>
        <taxon>environmental samples</taxon>
    </lineage>
</organism>
<evidence type="ECO:0000256" key="6">
    <source>
        <dbReference type="ARBA" id="ARBA00023136"/>
    </source>
</evidence>
<keyword evidence="2 8" id="KW-0813">Transport</keyword>
<keyword evidence="3 8" id="KW-1134">Transmembrane beta strand</keyword>
<dbReference type="InterPro" id="IPR039426">
    <property type="entry name" value="TonB-dep_rcpt-like"/>
</dbReference>
<dbReference type="Pfam" id="PF00593">
    <property type="entry name" value="TonB_dep_Rec_b-barrel"/>
    <property type="match status" value="1"/>
</dbReference>
<dbReference type="InterPro" id="IPR036942">
    <property type="entry name" value="Beta-barrel_TonB_sf"/>
</dbReference>
<evidence type="ECO:0000256" key="4">
    <source>
        <dbReference type="ARBA" id="ARBA00022692"/>
    </source>
</evidence>
<gene>
    <name evidence="13" type="ORF">AVDCRST_MAG96-1147</name>
</gene>
<keyword evidence="4 8" id="KW-0812">Transmembrane</keyword>
<dbReference type="SUPFAM" id="SSF56935">
    <property type="entry name" value="Porins"/>
    <property type="match status" value="1"/>
</dbReference>
<evidence type="ECO:0000256" key="8">
    <source>
        <dbReference type="PROSITE-ProRule" id="PRU01360"/>
    </source>
</evidence>
<dbReference type="AlphaFoldDB" id="A0A6J4RWB2"/>
<evidence type="ECO:0000313" key="13">
    <source>
        <dbReference type="EMBL" id="CAA9483739.1"/>
    </source>
</evidence>
<evidence type="ECO:0000256" key="7">
    <source>
        <dbReference type="ARBA" id="ARBA00023237"/>
    </source>
</evidence>
<dbReference type="GO" id="GO:0033214">
    <property type="term" value="P:siderophore-iron import into cell"/>
    <property type="evidence" value="ECO:0007669"/>
    <property type="project" value="TreeGrafter"/>
</dbReference>
<reference evidence="13" key="1">
    <citation type="submission" date="2020-02" db="EMBL/GenBank/DDBJ databases">
        <authorList>
            <person name="Meier V. D."/>
        </authorList>
    </citation>
    <scope>NUCLEOTIDE SEQUENCE</scope>
    <source>
        <strain evidence="13">AVDCRST_MAG96</strain>
    </source>
</reference>
<dbReference type="Pfam" id="PF07715">
    <property type="entry name" value="Plug"/>
    <property type="match status" value="1"/>
</dbReference>
<dbReference type="InterPro" id="IPR037066">
    <property type="entry name" value="Plug_dom_sf"/>
</dbReference>
<dbReference type="GO" id="GO:0009279">
    <property type="term" value="C:cell outer membrane"/>
    <property type="evidence" value="ECO:0007669"/>
    <property type="project" value="UniProtKB-SubCell"/>
</dbReference>
<evidence type="ECO:0000256" key="2">
    <source>
        <dbReference type="ARBA" id="ARBA00022448"/>
    </source>
</evidence>
<keyword evidence="6 8" id="KW-0472">Membrane</keyword>
<dbReference type="PANTHER" id="PTHR30442:SF0">
    <property type="entry name" value="FE(3+) DICITRATE TRANSPORT PROTEIN FECA"/>
    <property type="match status" value="1"/>
</dbReference>
<sequence>MMKKIISTLLLLNGILHFSNAQEVQVQHTQQADTLTSSQYLPDVTVVGRESRHDIQQMPEVVGTHIFAGKKNALVVIDNVNGNIVMNNMRQVLAKVPGIHIWESDGSGIQIGIATRGLSPNRSWDFNVRQNGYDISADPYGYPEAYYHPPLQAVQRVQIVKGAGSLQFGPQFGGMINYVIRNGSEINKRFSFETQQTTGSFGLINTYNAIGGKGKKSNYYAFFDHRDGDGWRENSRYKTNTAYATYNYQVNDKLKAGVDVLHYEMLSQQPGGLTDAQFAVDAKQSFRSRNWFNMDWTMASANLDYKVNDNNTLNLKVFGLKGDRNSVGYLGNISMPDTINTATLQYNNRTVDIDEYRNAGAELRYLSNYKLGKFFNTLTLGARYFHGSTHRLKNGKGDAGLGFNLDVLSPYPQLTDFKTDNVAFSVENIFRFGKRFIVIPGARFESITGKAAGRLNFNADGTENKIGEMTKGRTFILGALAAEYHIGKATEVYGNITQAYRPIQFADLTAAPTTDIIDPNLKDAKGYSADLGYRGKVKNYLMFDVDAFYLNYDNRIGSITQMRADNTTYNFRTNVGSSHSKGFEGLVEFNPFQAGWFGKKFGELSVFTSYSYTNAVYDNFKIITKDINNHLVETNLKNKKVENAPENIVRAGITYMYKTLAVTGQVSHVSKTFSDANNTVTPNAAGTVGLIPAYTIGDISLAWKFKENYNVKAGVNNFANAKYFTRRAGGYPGPGLMPADARGFFVSIGAKF</sequence>
<feature type="domain" description="TonB-dependent receptor-like beta-barrel" evidence="11">
    <location>
        <begin position="284"/>
        <end position="717"/>
    </location>
</feature>
<feature type="signal peptide" evidence="10">
    <location>
        <begin position="1"/>
        <end position="21"/>
    </location>
</feature>